<evidence type="ECO:0000256" key="7">
    <source>
        <dbReference type="SAM" id="Phobius"/>
    </source>
</evidence>
<keyword evidence="1" id="KW-0808">Transferase</keyword>
<dbReference type="PROSITE" id="PS50011">
    <property type="entry name" value="PROTEIN_KINASE_DOM"/>
    <property type="match status" value="1"/>
</dbReference>
<gene>
    <name evidence="9" type="ORF">WKV53_05685</name>
</gene>
<evidence type="ECO:0000256" key="6">
    <source>
        <dbReference type="SAM" id="MobiDB-lite"/>
    </source>
</evidence>
<reference evidence="9 10" key="1">
    <citation type="submission" date="2024-04" db="EMBL/GenBank/DDBJ databases">
        <title>Luteolibacter sp. isolated from soil.</title>
        <authorList>
            <person name="An J."/>
        </authorList>
    </citation>
    <scope>NUCLEOTIDE SEQUENCE [LARGE SCALE GENOMIC DNA]</scope>
    <source>
        <strain evidence="9 10">Y139</strain>
    </source>
</reference>
<dbReference type="SMART" id="SM00220">
    <property type="entry name" value="S_TKc"/>
    <property type="match status" value="1"/>
</dbReference>
<keyword evidence="4 5" id="KW-0067">ATP-binding</keyword>
<evidence type="ECO:0000256" key="3">
    <source>
        <dbReference type="ARBA" id="ARBA00022777"/>
    </source>
</evidence>
<proteinExistence type="predicted"/>
<dbReference type="PANTHER" id="PTHR43289">
    <property type="entry name" value="MITOGEN-ACTIVATED PROTEIN KINASE KINASE KINASE 20-RELATED"/>
    <property type="match status" value="1"/>
</dbReference>
<feature type="region of interest" description="Disordered" evidence="6">
    <location>
        <begin position="551"/>
        <end position="582"/>
    </location>
</feature>
<keyword evidence="7" id="KW-0472">Membrane</keyword>
<dbReference type="GO" id="GO:0016301">
    <property type="term" value="F:kinase activity"/>
    <property type="evidence" value="ECO:0007669"/>
    <property type="project" value="UniProtKB-KW"/>
</dbReference>
<evidence type="ECO:0000256" key="4">
    <source>
        <dbReference type="ARBA" id="ARBA00022840"/>
    </source>
</evidence>
<feature type="compositionally biased region" description="Polar residues" evidence="6">
    <location>
        <begin position="562"/>
        <end position="571"/>
    </location>
</feature>
<dbReference type="EMBL" id="JBBUKT010000002">
    <property type="protein sequence ID" value="MEK7949973.1"/>
    <property type="molecule type" value="Genomic_DNA"/>
</dbReference>
<dbReference type="Gene3D" id="3.30.200.20">
    <property type="entry name" value="Phosphorylase Kinase, domain 1"/>
    <property type="match status" value="1"/>
</dbReference>
<evidence type="ECO:0000256" key="1">
    <source>
        <dbReference type="ARBA" id="ARBA00022679"/>
    </source>
</evidence>
<comment type="caution">
    <text evidence="9">The sequence shown here is derived from an EMBL/GenBank/DDBJ whole genome shotgun (WGS) entry which is preliminary data.</text>
</comment>
<sequence>MNPSFTPSGCPECGAPLDAAGLCARCLMAAAAMPTEPAVAAAGPELEQVASAFPQFEVLGQIGRGGMGSVFKVRQPKLNRLAALKLLPDSLAADPAFAGRFEREAQVLARLNHPNIVAVYDYGQAEGFFYLLMEFVDGVNLRQAMKVSRFTPEQALGIVPKICEALQFAHDEGVLHRDIKPENLLLDSRGRVKLADFGIAKLAAEAEIPHGSESVGHSLLTQAGAALGTPSYMAPEQRDRPSDVDHRADIYSLGVVFYELLTGELPQQSFTAPSTKSAADPRVDAIVRQALEKDPHSRQRSAGELRTQVETLAGEPSQEEQGGHAPRVWFAHAAVAFSLAGTWMSREVTSPKSVSQRPVTVTAIGLGEPWLAERRWLADAPVGSYKWVGGVVIAPTPWQLSEVAMVLAGISWALWFLFKRRAGERLDALLANGGRKPSFASAGWLWLGASAFGIWLLFAILGLAMLPPGMWRWTGGNLPFFLQDVFKVAVMIAGIWVTGNFVRRWKNPKEALPPPSSWPARLVVTLGVVILAALSFKVVWSSVRREPARIPTPAVQRDASGPKSTAGSSVGRQDDPLGGKPAELTTDVRLELIEKTSVIDGDEAREVRQVAVIAEKPGFLHLWADGLDPLIVPLLPDASGKGYRRNLFYSVGKAERPQLNYQVITDNTQKEAKDAVDLANQHITFDKIAKNFREIADPVGKCLRNVPLDLVHLGDYFDTGSLWLAVSDSDAPLQPEQWYLHIWHPTYYSEPPSLPAGLLTHGITIGAMIKSNDQTVGRISQRDGRFMADLAFSRGSTSYFKGELKPEVPLEPTGVAFSGAIWPVRFVLTKKSEVIPFLEEQLKLDQQKRKKP</sequence>
<organism evidence="9 10">
    <name type="scientific">Luteolibacter soli</name>
    <dbReference type="NCBI Taxonomy" id="3135280"/>
    <lineage>
        <taxon>Bacteria</taxon>
        <taxon>Pseudomonadati</taxon>
        <taxon>Verrucomicrobiota</taxon>
        <taxon>Verrucomicrobiia</taxon>
        <taxon>Verrucomicrobiales</taxon>
        <taxon>Verrucomicrobiaceae</taxon>
        <taxon>Luteolibacter</taxon>
    </lineage>
</organism>
<feature type="binding site" evidence="5">
    <location>
        <position position="85"/>
    </location>
    <ligand>
        <name>ATP</name>
        <dbReference type="ChEBI" id="CHEBI:30616"/>
    </ligand>
</feature>
<dbReference type="SUPFAM" id="SSF56112">
    <property type="entry name" value="Protein kinase-like (PK-like)"/>
    <property type="match status" value="1"/>
</dbReference>
<feature type="transmembrane region" description="Helical" evidence="7">
    <location>
        <begin position="485"/>
        <end position="502"/>
    </location>
</feature>
<dbReference type="Pfam" id="PF00069">
    <property type="entry name" value="Pkinase"/>
    <property type="match status" value="1"/>
</dbReference>
<evidence type="ECO:0000256" key="2">
    <source>
        <dbReference type="ARBA" id="ARBA00022741"/>
    </source>
</evidence>
<accession>A0ABU9AQX1</accession>
<feature type="transmembrane region" description="Helical" evidence="7">
    <location>
        <begin position="439"/>
        <end position="465"/>
    </location>
</feature>
<keyword evidence="7" id="KW-1133">Transmembrane helix</keyword>
<keyword evidence="2 5" id="KW-0547">Nucleotide-binding</keyword>
<keyword evidence="3 9" id="KW-0418">Kinase</keyword>
<feature type="transmembrane region" description="Helical" evidence="7">
    <location>
        <begin position="398"/>
        <end position="418"/>
    </location>
</feature>
<keyword evidence="7" id="KW-0812">Transmembrane</keyword>
<evidence type="ECO:0000313" key="9">
    <source>
        <dbReference type="EMBL" id="MEK7949973.1"/>
    </source>
</evidence>
<dbReference type="CDD" id="cd14014">
    <property type="entry name" value="STKc_PknB_like"/>
    <property type="match status" value="1"/>
</dbReference>
<keyword evidence="10" id="KW-1185">Reference proteome</keyword>
<dbReference type="InterPro" id="IPR000719">
    <property type="entry name" value="Prot_kinase_dom"/>
</dbReference>
<dbReference type="Proteomes" id="UP001371305">
    <property type="component" value="Unassembled WGS sequence"/>
</dbReference>
<dbReference type="InterPro" id="IPR017441">
    <property type="entry name" value="Protein_kinase_ATP_BS"/>
</dbReference>
<feature type="transmembrane region" description="Helical" evidence="7">
    <location>
        <begin position="522"/>
        <end position="540"/>
    </location>
</feature>
<dbReference type="InterPro" id="IPR011009">
    <property type="entry name" value="Kinase-like_dom_sf"/>
</dbReference>
<evidence type="ECO:0000256" key="5">
    <source>
        <dbReference type="PROSITE-ProRule" id="PRU10141"/>
    </source>
</evidence>
<dbReference type="PROSITE" id="PS00107">
    <property type="entry name" value="PROTEIN_KINASE_ATP"/>
    <property type="match status" value="1"/>
</dbReference>
<name>A0ABU9AQX1_9BACT</name>
<evidence type="ECO:0000259" key="8">
    <source>
        <dbReference type="PROSITE" id="PS50011"/>
    </source>
</evidence>
<dbReference type="PANTHER" id="PTHR43289:SF6">
    <property type="entry name" value="SERINE_THREONINE-PROTEIN KINASE NEKL-3"/>
    <property type="match status" value="1"/>
</dbReference>
<protein>
    <submittedName>
        <fullName evidence="9">Protein kinase</fullName>
    </submittedName>
</protein>
<dbReference type="InterPro" id="IPR008271">
    <property type="entry name" value="Ser/Thr_kinase_AS"/>
</dbReference>
<feature type="domain" description="Protein kinase" evidence="8">
    <location>
        <begin position="56"/>
        <end position="312"/>
    </location>
</feature>
<evidence type="ECO:0000313" key="10">
    <source>
        <dbReference type="Proteomes" id="UP001371305"/>
    </source>
</evidence>
<dbReference type="PROSITE" id="PS00108">
    <property type="entry name" value="PROTEIN_KINASE_ST"/>
    <property type="match status" value="1"/>
</dbReference>
<dbReference type="Gene3D" id="1.10.510.10">
    <property type="entry name" value="Transferase(Phosphotransferase) domain 1"/>
    <property type="match status" value="1"/>
</dbReference>